<gene>
    <name evidence="2" type="ORF">QE405_000973</name>
</gene>
<dbReference type="Proteomes" id="UP001239215">
    <property type="component" value="Unassembled WGS sequence"/>
</dbReference>
<dbReference type="EMBL" id="JAUTAN010000001">
    <property type="protein sequence ID" value="MDQ1103689.1"/>
    <property type="molecule type" value="Genomic_DNA"/>
</dbReference>
<comment type="caution">
    <text evidence="2">The sequence shown here is derived from an EMBL/GenBank/DDBJ whole genome shotgun (WGS) entry which is preliminary data.</text>
</comment>
<accession>A0AAJ1X1Q7</accession>
<evidence type="ECO:0000256" key="1">
    <source>
        <dbReference type="SAM" id="MobiDB-lite"/>
    </source>
</evidence>
<sequence>MIGSDRTRTPGGVERSVGDRGRGADDPDLPDAARAHRGGEVVLLLQPLRLQVEHVGVGRDVVGREVLGDDVTGARVAPALLVQRGGQAHRQGPQQLGPRGHGVDDAADRVDAVQPGDPHLAGPAVHAGLGEHRAEGVHRVAVGVGVGAARGGGVEPGVGGGAVVVAELLRGRGDGAAPRRGAGRAAGHRREREVGVADREVNAVRRDPQRVGGDLHQDGAGAGAEVDRADVDPVPTLAERPDPRGVARREQHGVRRRRDPRADPPVALGPGAGPGRSLRPAEPLGAETQALDETAPVERLAALGVDLRLVPLPQVDRVDVRGHGELVQCHLVGVHARHLPGRAHPGRHGHVERGHAVGRGAVGRGVHHAGRGGGLLGELLDARRLRRRVVAEHDEGAVGLGAEAHARAGGGAVAGEREHLLPRHGEAHRVAGERQGGEGRRDLGGVGEALAAEAATDVRREHAHLLRLEAQHRRERGAHRVHGLGGVVEGEQRAVPGGSGGVRLHRAVELVGRGVGRVDVHGGGGERRVGVTVDGVRLRARVDLLGGVGRAVLVEDDLGRLLVLVHPHEEGALAGGLRRGRDDERDDLPAETDVLVLEHGELAVLGVGEPGGAGVVEHAPHAPVRERVARVHPQHPSAGGGRGDEPGVQHVAVHRVLDRVRRRAGHLRDAVLPVEVPSHRPGRHLLGDDLRDGCRAVRAAHRAPPASRRSVWAVRLRTIATL</sequence>
<feature type="compositionally biased region" description="Low complexity" evidence="1">
    <location>
        <begin position="175"/>
        <end position="185"/>
    </location>
</feature>
<feature type="region of interest" description="Disordered" evidence="1">
    <location>
        <begin position="85"/>
        <end position="106"/>
    </location>
</feature>
<feature type="compositionally biased region" description="Basic and acidic residues" evidence="1">
    <location>
        <begin position="239"/>
        <end position="253"/>
    </location>
</feature>
<proteinExistence type="predicted"/>
<name>A0AAJ1X1Q7_9ACTN</name>
<reference evidence="2" key="1">
    <citation type="submission" date="2023-07" db="EMBL/GenBank/DDBJ databases">
        <title>Functional and genomic diversity of the sorghum phyllosphere microbiome.</title>
        <authorList>
            <person name="Shade A."/>
        </authorList>
    </citation>
    <scope>NUCLEOTIDE SEQUENCE</scope>
    <source>
        <strain evidence="2">SORGH_AS_1067</strain>
    </source>
</reference>
<organism evidence="2 3">
    <name type="scientific">Nocardioides zeae</name>
    <dbReference type="NCBI Taxonomy" id="1457234"/>
    <lineage>
        <taxon>Bacteria</taxon>
        <taxon>Bacillati</taxon>
        <taxon>Actinomycetota</taxon>
        <taxon>Actinomycetes</taxon>
        <taxon>Propionibacteriales</taxon>
        <taxon>Nocardioidaceae</taxon>
        <taxon>Nocardioides</taxon>
    </lineage>
</organism>
<feature type="compositionally biased region" description="Basic and acidic residues" evidence="1">
    <location>
        <begin position="16"/>
        <end position="33"/>
    </location>
</feature>
<feature type="compositionally biased region" description="Basic and acidic residues" evidence="1">
    <location>
        <begin position="188"/>
        <end position="217"/>
    </location>
</feature>
<evidence type="ECO:0000313" key="3">
    <source>
        <dbReference type="Proteomes" id="UP001239215"/>
    </source>
</evidence>
<feature type="region of interest" description="Disordered" evidence="1">
    <location>
        <begin position="1"/>
        <end position="33"/>
    </location>
</feature>
<feature type="region of interest" description="Disordered" evidence="1">
    <location>
        <begin position="173"/>
        <end position="282"/>
    </location>
</feature>
<evidence type="ECO:0000313" key="2">
    <source>
        <dbReference type="EMBL" id="MDQ1103689.1"/>
    </source>
</evidence>
<dbReference type="AlphaFoldDB" id="A0AAJ1X1Q7"/>
<protein>
    <submittedName>
        <fullName evidence="2">Uncharacterized protein</fullName>
    </submittedName>
</protein>